<organism evidence="4 5">
    <name type="scientific">Haloferula helveola</name>
    <dbReference type="NCBI Taxonomy" id="490095"/>
    <lineage>
        <taxon>Bacteria</taxon>
        <taxon>Pseudomonadati</taxon>
        <taxon>Verrucomicrobiota</taxon>
        <taxon>Verrucomicrobiia</taxon>
        <taxon>Verrucomicrobiales</taxon>
        <taxon>Verrucomicrobiaceae</taxon>
        <taxon>Haloferula</taxon>
    </lineage>
</organism>
<dbReference type="InterPro" id="IPR011444">
    <property type="entry name" value="DUF1549"/>
</dbReference>
<dbReference type="PANTHER" id="PTHR35889:SF3">
    <property type="entry name" value="F-BOX DOMAIN-CONTAINING PROTEIN"/>
    <property type="match status" value="1"/>
</dbReference>
<sequence length="920" mass="102749">MRVLISALYAASALHLAAEEAHWAYEPPAAAEVSDGHPVDVLLAKKRAEAGVERAGLADPGRWVERAAFTLTGLPPSDAQKARIAADPSSYEAILDELMASPAYGEHWARHWMDVARYADTFGYNFQKDNRLPYSWTYRDWLIGAFNRDLAWSEFVKLQVAADLLVDRPDHPDLAALGFLTIGPRGRHEEVVDDRVDVVTRGFMGTTVSCARCHDHKTDPISMTDYYSFFSILENLEPDTSGPVIGKVDDPKAAADYEKKRAVIEAENLKARNELLADFRNPEKLGVYLELAWLAKQENWKLGKADSMGFKQGRYRGKAILRWRDFLKRVTEGKGAVPRLVAWNEAMAKQEADRKQLCRGLAGEWLNAPAESPLGRARERGDCLISLPTGRAHELFDTQDSQGQRDRDSRLAKLAGDHPGAPPRAMVVRDRANWAPARVYNRGNPADRGEPFDRHWLTPIGGGNYPEGRNARLVMAEKLVSPDNPLTDRVIVNRAWAWHFGEPLADLDDFGPQQGEPLQLELLDWLAVWFRENGGSLKKLHRLLLTSEAFRLKADGPASNREIDEANRTFWKWKLRRLDFEPMRDRILLSSGSLKTDRIGGRPVELDKPAARERRSVYGFIDRFELPGLLVNFDLPHPDHHAPRRVPTTVPQQALFFLNGRLPVTEARRLANDAEFRAINDPQERTRWLYRRVLGRDAAPEEVSMVTDWVSSAESGDYEPKLGGAWEVGHVPVDGNPSGSLKPFPLFGDGVWKTGHELDKAPIRYLHAGPDRGHPAFGHLLVLRWRSSGSGEIRIIGNIKRHVEGGADLRWDICGPSGSVLASQPVPVGGASRVKGPWVEVAEGDTVNLVIAAPETDAFGSLGWNFRVEGRDASGVTELSGFGRDFPRPGRKLPAPVRTGDPWCDVIQVLWASNEFNHLD</sequence>
<evidence type="ECO:0000259" key="2">
    <source>
        <dbReference type="Pfam" id="PF07583"/>
    </source>
</evidence>
<gene>
    <name evidence="4" type="ORF">HAHE_27340</name>
</gene>
<dbReference type="Pfam" id="PF07583">
    <property type="entry name" value="PSCyt2"/>
    <property type="match status" value="1"/>
</dbReference>
<feature type="domain" description="DUF1549" evidence="2">
    <location>
        <begin position="38"/>
        <end position="236"/>
    </location>
</feature>
<evidence type="ECO:0000259" key="3">
    <source>
        <dbReference type="Pfam" id="PF07587"/>
    </source>
</evidence>
<evidence type="ECO:0000313" key="5">
    <source>
        <dbReference type="Proteomes" id="UP001374893"/>
    </source>
</evidence>
<dbReference type="PANTHER" id="PTHR35889">
    <property type="entry name" value="CYCLOINULO-OLIGOSACCHARIDE FRUCTANOTRANSFERASE-RELATED"/>
    <property type="match status" value="1"/>
</dbReference>
<dbReference type="Proteomes" id="UP001374893">
    <property type="component" value="Chromosome"/>
</dbReference>
<dbReference type="Pfam" id="PF07587">
    <property type="entry name" value="PSD1"/>
    <property type="match status" value="1"/>
</dbReference>
<accession>A0ABN6H599</accession>
<dbReference type="EMBL" id="AP024702">
    <property type="protein sequence ID" value="BCX48826.1"/>
    <property type="molecule type" value="Genomic_DNA"/>
</dbReference>
<reference evidence="4 5" key="1">
    <citation type="submission" date="2021-06" db="EMBL/GenBank/DDBJ databases">
        <title>Complete genome of Haloferula helveola possessing various polysaccharide degrading enzymes.</title>
        <authorList>
            <person name="Takami H."/>
            <person name="Huang C."/>
            <person name="Hamasaki K."/>
        </authorList>
    </citation>
    <scope>NUCLEOTIDE SEQUENCE [LARGE SCALE GENOMIC DNA]</scope>
    <source>
        <strain evidence="4 5">CN-1</strain>
    </source>
</reference>
<protein>
    <submittedName>
        <fullName evidence="4">Planctomycete cytochrome c</fullName>
    </submittedName>
</protein>
<feature type="domain" description="DUF1553" evidence="3">
    <location>
        <begin position="472"/>
        <end position="708"/>
    </location>
</feature>
<name>A0ABN6H599_9BACT</name>
<keyword evidence="5" id="KW-1185">Reference proteome</keyword>
<feature type="region of interest" description="Disordered" evidence="1">
    <location>
        <begin position="394"/>
        <end position="424"/>
    </location>
</feature>
<proteinExistence type="predicted"/>
<evidence type="ECO:0000313" key="4">
    <source>
        <dbReference type="EMBL" id="BCX48826.1"/>
    </source>
</evidence>
<dbReference type="InterPro" id="IPR022655">
    <property type="entry name" value="DUF1553"/>
</dbReference>
<dbReference type="RefSeq" id="WP_338685191.1">
    <property type="nucleotide sequence ID" value="NZ_AP024702.1"/>
</dbReference>
<evidence type="ECO:0000256" key="1">
    <source>
        <dbReference type="SAM" id="MobiDB-lite"/>
    </source>
</evidence>